<evidence type="ECO:0000313" key="3">
    <source>
        <dbReference type="Proteomes" id="UP000650833"/>
    </source>
</evidence>
<evidence type="ECO:0000313" key="2">
    <source>
        <dbReference type="EMBL" id="KAG2203258.1"/>
    </source>
</evidence>
<name>A0A8H7V4N8_9FUNG</name>
<proteinExistence type="predicted"/>
<gene>
    <name evidence="2" type="ORF">INT46_009172</name>
</gene>
<comment type="caution">
    <text evidence="2">The sequence shown here is derived from an EMBL/GenBank/DDBJ whole genome shotgun (WGS) entry which is preliminary data.</text>
</comment>
<evidence type="ECO:0000256" key="1">
    <source>
        <dbReference type="SAM" id="Coils"/>
    </source>
</evidence>
<keyword evidence="1" id="KW-0175">Coiled coil</keyword>
<dbReference type="AlphaFoldDB" id="A0A8H7V4N8"/>
<dbReference type="SUPFAM" id="SSF58022">
    <property type="entry name" value="XRCC4, C-terminal oligomerization domain"/>
    <property type="match status" value="1"/>
</dbReference>
<dbReference type="Proteomes" id="UP000650833">
    <property type="component" value="Unassembled WGS sequence"/>
</dbReference>
<organism evidence="2 3">
    <name type="scientific">Mucor plumbeus</name>
    <dbReference type="NCBI Taxonomy" id="97098"/>
    <lineage>
        <taxon>Eukaryota</taxon>
        <taxon>Fungi</taxon>
        <taxon>Fungi incertae sedis</taxon>
        <taxon>Mucoromycota</taxon>
        <taxon>Mucoromycotina</taxon>
        <taxon>Mucoromycetes</taxon>
        <taxon>Mucorales</taxon>
        <taxon>Mucorineae</taxon>
        <taxon>Mucoraceae</taxon>
        <taxon>Mucor</taxon>
    </lineage>
</organism>
<sequence>MTKSYAFYNVSNENDSFHIQCEWFNVKVDLDEENMSDDVEYGIITVTNLRDYWQCSIDRNLLLDSFPVSNALINKQRNNVLTSAFLSEESLNGSKLEWKINFAKKEDLQMRLRTFNGDIPLTAGALLLKKVPEIKYKDLHKLWFTNSAIASSTSTQINKALRQRITDITKTNNELKETVELMNIKESKNKFIMIDKFVQLLNHKKRKIYTLEQQVKTLNEKIHGLGEQSKKRKRDEDDDEDKGTNITVVKQLKTTKIVAQSLPLPAIDDSDDNFYYSDDDMDCPQTVR</sequence>
<protein>
    <submittedName>
        <fullName evidence="2">Uncharacterized protein</fullName>
    </submittedName>
</protein>
<reference evidence="2" key="1">
    <citation type="submission" date="2020-12" db="EMBL/GenBank/DDBJ databases">
        <title>Metabolic potential, ecology and presence of endohyphal bacteria is reflected in genomic diversity of Mucoromycotina.</title>
        <authorList>
            <person name="Muszewska A."/>
            <person name="Okrasinska A."/>
            <person name="Steczkiewicz K."/>
            <person name="Drgas O."/>
            <person name="Orlowska M."/>
            <person name="Perlinska-Lenart U."/>
            <person name="Aleksandrzak-Piekarczyk T."/>
            <person name="Szatraj K."/>
            <person name="Zielenkiewicz U."/>
            <person name="Pilsyk S."/>
            <person name="Malc E."/>
            <person name="Mieczkowski P."/>
            <person name="Kruszewska J.S."/>
            <person name="Biernat P."/>
            <person name="Pawlowska J."/>
        </authorList>
    </citation>
    <scope>NUCLEOTIDE SEQUENCE</scope>
    <source>
        <strain evidence="2">CBS 226.32</strain>
    </source>
</reference>
<keyword evidence="3" id="KW-1185">Reference proteome</keyword>
<feature type="coiled-coil region" evidence="1">
    <location>
        <begin position="158"/>
        <end position="221"/>
    </location>
</feature>
<accession>A0A8H7V4N8</accession>
<dbReference type="OrthoDB" id="8064436at2759"/>
<dbReference type="EMBL" id="JAEPRC010000232">
    <property type="protein sequence ID" value="KAG2203258.1"/>
    <property type="molecule type" value="Genomic_DNA"/>
</dbReference>